<evidence type="ECO:0000313" key="4">
    <source>
        <dbReference type="EMBL" id="MDR6944155.1"/>
    </source>
</evidence>
<dbReference type="SUPFAM" id="SSF48452">
    <property type="entry name" value="TPR-like"/>
    <property type="match status" value="1"/>
</dbReference>
<keyword evidence="2" id="KW-0812">Transmembrane</keyword>
<evidence type="ECO:0000256" key="1">
    <source>
        <dbReference type="SAM" id="Coils"/>
    </source>
</evidence>
<reference evidence="4 5" key="1">
    <citation type="submission" date="2023-07" db="EMBL/GenBank/DDBJ databases">
        <title>Sorghum-associated microbial communities from plants grown in Nebraska, USA.</title>
        <authorList>
            <person name="Schachtman D."/>
        </authorList>
    </citation>
    <scope>NUCLEOTIDE SEQUENCE [LARGE SCALE GENOMIC DNA]</scope>
    <source>
        <strain evidence="4 5">3262</strain>
    </source>
</reference>
<dbReference type="EMBL" id="JAVDUU010000004">
    <property type="protein sequence ID" value="MDR6944155.1"/>
    <property type="molecule type" value="Genomic_DNA"/>
</dbReference>
<accession>A0ABU1TFH9</accession>
<dbReference type="Proteomes" id="UP001247620">
    <property type="component" value="Unassembled WGS sequence"/>
</dbReference>
<dbReference type="InterPro" id="IPR011990">
    <property type="entry name" value="TPR-like_helical_dom_sf"/>
</dbReference>
<keyword evidence="2" id="KW-0472">Membrane</keyword>
<gene>
    <name evidence="4" type="ORF">J2W55_004015</name>
</gene>
<feature type="chain" id="PRO_5045724603" description="Regulatory protein, luxR family" evidence="3">
    <location>
        <begin position="24"/>
        <end position="619"/>
    </location>
</feature>
<organism evidence="4 5">
    <name type="scientific">Mucilaginibacter pocheonensis</name>
    <dbReference type="NCBI Taxonomy" id="398050"/>
    <lineage>
        <taxon>Bacteria</taxon>
        <taxon>Pseudomonadati</taxon>
        <taxon>Bacteroidota</taxon>
        <taxon>Sphingobacteriia</taxon>
        <taxon>Sphingobacteriales</taxon>
        <taxon>Sphingobacteriaceae</taxon>
        <taxon>Mucilaginibacter</taxon>
    </lineage>
</organism>
<feature type="coiled-coil region" evidence="1">
    <location>
        <begin position="447"/>
        <end position="490"/>
    </location>
</feature>
<keyword evidence="2" id="KW-1133">Transmembrane helix</keyword>
<dbReference type="RefSeq" id="WP_310099712.1">
    <property type="nucleotide sequence ID" value="NZ_JAVDUU010000004.1"/>
</dbReference>
<keyword evidence="3" id="KW-0732">Signal</keyword>
<evidence type="ECO:0008006" key="6">
    <source>
        <dbReference type="Google" id="ProtNLM"/>
    </source>
</evidence>
<feature type="transmembrane region" description="Helical" evidence="2">
    <location>
        <begin position="419"/>
        <end position="438"/>
    </location>
</feature>
<dbReference type="SUPFAM" id="SSF46894">
    <property type="entry name" value="C-terminal effector domain of the bipartite response regulators"/>
    <property type="match status" value="1"/>
</dbReference>
<dbReference type="InterPro" id="IPR016032">
    <property type="entry name" value="Sig_transdc_resp-reg_C-effctor"/>
</dbReference>
<evidence type="ECO:0000313" key="5">
    <source>
        <dbReference type="Proteomes" id="UP001247620"/>
    </source>
</evidence>
<proteinExistence type="predicted"/>
<name>A0ABU1TFH9_9SPHI</name>
<comment type="caution">
    <text evidence="4">The sequence shown here is derived from an EMBL/GenBank/DDBJ whole genome shotgun (WGS) entry which is preliminary data.</text>
</comment>
<sequence length="619" mass="71887">MTFLRYKLFISACIIGLSFGVFAQTTISDSLRTAIDNISLNETEKPALLNQLAEANRINRNYEAAIANAKQCIALALKHKNFTEAVKAYTLLANIKATTQQFASLKQTCDTALTMAQQANDPIAMAYAYYSRVWLYKTLGDAENVVKYCQLGLKELEKKADPFIASKIYYRLYVVNSDWNNESKVNFYARKATENALQAKDYNLLSNCYTALSIAHEYNYNKSKNKTELDSTLFYLNRSEMLYRQYPGQVADNTYAIACINIADAYLKYFPETDKNARNLAIRYAGSARSVLKNAGNSQEIVASSLGILSEYARRDGNSLQQENYLQEAYRVMKTEQPPYYYTMINVVQALSDFYEKKGDYQQALSFQKEVTGYTAKNFNQQQALNAQKLEIQYETEKKNSEMQVLKEQEKSRRLQNYLYGYIALASLLGLLFMFRSYHFKLRYSLQREKQLQLENQESELQVKLEKEEQARLRAEQQLLETQQQQLKLEVMANTLQLEHKNRMLHNIKEKLSEGDPVNMQRILKEEMMLDNDFEHATLQIQHVHPDFFHLLNDKAKKKLTLLDLKLCAYLYLKMDTRQISQLMHIEAKSVRMSRYRIKQKLGLDKEEDLNIFLQQLGT</sequence>
<evidence type="ECO:0000256" key="2">
    <source>
        <dbReference type="SAM" id="Phobius"/>
    </source>
</evidence>
<dbReference type="Gene3D" id="1.25.40.10">
    <property type="entry name" value="Tetratricopeptide repeat domain"/>
    <property type="match status" value="1"/>
</dbReference>
<keyword evidence="1" id="KW-0175">Coiled coil</keyword>
<protein>
    <recommendedName>
        <fullName evidence="6">Regulatory protein, luxR family</fullName>
    </recommendedName>
</protein>
<evidence type="ECO:0000256" key="3">
    <source>
        <dbReference type="SAM" id="SignalP"/>
    </source>
</evidence>
<keyword evidence="5" id="KW-1185">Reference proteome</keyword>
<feature type="signal peptide" evidence="3">
    <location>
        <begin position="1"/>
        <end position="23"/>
    </location>
</feature>